<keyword evidence="4 8" id="KW-0812">Transmembrane</keyword>
<feature type="transmembrane region" description="Helical" evidence="8">
    <location>
        <begin position="52"/>
        <end position="73"/>
    </location>
</feature>
<keyword evidence="7 8" id="KW-0472">Membrane</keyword>
<sequence length="77" mass="8830">MFDAVINNISYLMGGYWVTVKLAFFALAGGIPLGMLVGLGRISSNKWVYYPVTFYVNLIRNIPLILVIFWFYFVMPI</sequence>
<evidence type="ECO:0000256" key="7">
    <source>
        <dbReference type="ARBA" id="ARBA00023136"/>
    </source>
</evidence>
<dbReference type="PANTHER" id="PTHR30614">
    <property type="entry name" value="MEMBRANE COMPONENT OF AMINO ACID ABC TRANSPORTER"/>
    <property type="match status" value="1"/>
</dbReference>
<keyword evidence="2" id="KW-0813">Transport</keyword>
<dbReference type="NCBIfam" id="TIGR01726">
    <property type="entry name" value="HEQRo_perm_3TM"/>
    <property type="match status" value="1"/>
</dbReference>
<evidence type="ECO:0000256" key="6">
    <source>
        <dbReference type="ARBA" id="ARBA00022989"/>
    </source>
</evidence>
<keyword evidence="5" id="KW-0029">Amino-acid transport</keyword>
<gene>
    <name evidence="9" type="ORF">S12H4_19707</name>
</gene>
<dbReference type="PANTHER" id="PTHR30614:SF0">
    <property type="entry name" value="L-CYSTINE TRANSPORT SYSTEM PERMEASE PROTEIN TCYL"/>
    <property type="match status" value="1"/>
</dbReference>
<dbReference type="InterPro" id="IPR043429">
    <property type="entry name" value="ArtM/GltK/GlnP/TcyL/YhdX-like"/>
</dbReference>
<evidence type="ECO:0000256" key="4">
    <source>
        <dbReference type="ARBA" id="ARBA00022692"/>
    </source>
</evidence>
<reference evidence="9" key="1">
    <citation type="journal article" date="2014" name="Front. Microbiol.">
        <title>High frequency of phylogenetically diverse reductive dehalogenase-homologous genes in deep subseafloor sedimentary metagenomes.</title>
        <authorList>
            <person name="Kawai M."/>
            <person name="Futagami T."/>
            <person name="Toyoda A."/>
            <person name="Takaki Y."/>
            <person name="Nishi S."/>
            <person name="Hori S."/>
            <person name="Arai W."/>
            <person name="Tsubouchi T."/>
            <person name="Morono Y."/>
            <person name="Uchiyama I."/>
            <person name="Ito T."/>
            <person name="Fujiyama A."/>
            <person name="Inagaki F."/>
            <person name="Takami H."/>
        </authorList>
    </citation>
    <scope>NUCLEOTIDE SEQUENCE</scope>
    <source>
        <strain evidence="9">Expedition CK06-06</strain>
    </source>
</reference>
<dbReference type="GO" id="GO:0043190">
    <property type="term" value="C:ATP-binding cassette (ABC) transporter complex"/>
    <property type="evidence" value="ECO:0007669"/>
    <property type="project" value="InterPro"/>
</dbReference>
<comment type="caution">
    <text evidence="9">The sequence shown here is derived from an EMBL/GenBank/DDBJ whole genome shotgun (WGS) entry which is preliminary data.</text>
</comment>
<evidence type="ECO:0000256" key="8">
    <source>
        <dbReference type="SAM" id="Phobius"/>
    </source>
</evidence>
<evidence type="ECO:0000256" key="2">
    <source>
        <dbReference type="ARBA" id="ARBA00022448"/>
    </source>
</evidence>
<keyword evidence="6 8" id="KW-1133">Transmembrane helix</keyword>
<evidence type="ECO:0008006" key="10">
    <source>
        <dbReference type="Google" id="ProtNLM"/>
    </source>
</evidence>
<dbReference type="InterPro" id="IPR010065">
    <property type="entry name" value="AA_ABC_transptr_permease_3TM"/>
</dbReference>
<dbReference type="AlphaFoldDB" id="X1TD49"/>
<dbReference type="SUPFAM" id="SSF161098">
    <property type="entry name" value="MetI-like"/>
    <property type="match status" value="1"/>
</dbReference>
<keyword evidence="3" id="KW-1003">Cell membrane</keyword>
<dbReference type="EMBL" id="BARW01009888">
    <property type="protein sequence ID" value="GAI85490.1"/>
    <property type="molecule type" value="Genomic_DNA"/>
</dbReference>
<dbReference type="InterPro" id="IPR035906">
    <property type="entry name" value="MetI-like_sf"/>
</dbReference>
<dbReference type="GO" id="GO:0006865">
    <property type="term" value="P:amino acid transport"/>
    <property type="evidence" value="ECO:0007669"/>
    <property type="project" value="UniProtKB-KW"/>
</dbReference>
<dbReference type="GO" id="GO:0022857">
    <property type="term" value="F:transmembrane transporter activity"/>
    <property type="evidence" value="ECO:0007669"/>
    <property type="project" value="InterPro"/>
</dbReference>
<feature type="transmembrane region" description="Helical" evidence="8">
    <location>
        <begin position="20"/>
        <end position="40"/>
    </location>
</feature>
<evidence type="ECO:0000256" key="3">
    <source>
        <dbReference type="ARBA" id="ARBA00022475"/>
    </source>
</evidence>
<evidence type="ECO:0000313" key="9">
    <source>
        <dbReference type="EMBL" id="GAI85490.1"/>
    </source>
</evidence>
<protein>
    <recommendedName>
        <fullName evidence="10">ABC transmembrane type-1 domain-containing protein</fullName>
    </recommendedName>
</protein>
<proteinExistence type="predicted"/>
<accession>X1TD49</accession>
<evidence type="ECO:0000256" key="1">
    <source>
        <dbReference type="ARBA" id="ARBA00004651"/>
    </source>
</evidence>
<comment type="subcellular location">
    <subcellularLocation>
        <location evidence="1">Cell membrane</location>
        <topology evidence="1">Multi-pass membrane protein</topology>
    </subcellularLocation>
</comment>
<feature type="non-terminal residue" evidence="9">
    <location>
        <position position="77"/>
    </location>
</feature>
<name>X1TD49_9ZZZZ</name>
<dbReference type="Gene3D" id="1.10.3720.10">
    <property type="entry name" value="MetI-like"/>
    <property type="match status" value="1"/>
</dbReference>
<evidence type="ECO:0000256" key="5">
    <source>
        <dbReference type="ARBA" id="ARBA00022970"/>
    </source>
</evidence>
<organism evidence="9">
    <name type="scientific">marine sediment metagenome</name>
    <dbReference type="NCBI Taxonomy" id="412755"/>
    <lineage>
        <taxon>unclassified sequences</taxon>
        <taxon>metagenomes</taxon>
        <taxon>ecological metagenomes</taxon>
    </lineage>
</organism>